<evidence type="ECO:0000256" key="1">
    <source>
        <dbReference type="ARBA" id="ARBA00044777"/>
    </source>
</evidence>
<accession>A0A0G1MGJ9</accession>
<dbReference type="Proteomes" id="UP000033999">
    <property type="component" value="Unassembled WGS sequence"/>
</dbReference>
<name>A0A0G1MGJ9_9BACT</name>
<gene>
    <name evidence="2" type="ORF">UX10_C0012G0051</name>
</gene>
<dbReference type="AlphaFoldDB" id="A0A0G1MGJ9"/>
<dbReference type="Gene3D" id="1.10.10.580">
    <property type="entry name" value="Structural maintenance of chromosome 1. Chain E"/>
    <property type="match status" value="1"/>
</dbReference>
<comment type="caution">
    <text evidence="2">The sequence shown here is derived from an EMBL/GenBank/DDBJ whole genome shotgun (WGS) entry which is preliminary data.</text>
</comment>
<dbReference type="Pfam" id="PF02616">
    <property type="entry name" value="SMC_ScpA"/>
    <property type="match status" value="1"/>
</dbReference>
<dbReference type="Gene3D" id="6.10.250.2410">
    <property type="match status" value="1"/>
</dbReference>
<dbReference type="PANTHER" id="PTHR33969:SF2">
    <property type="entry name" value="SEGREGATION AND CONDENSATION PROTEIN A"/>
    <property type="match status" value="1"/>
</dbReference>
<dbReference type="EMBL" id="LCKX01000012">
    <property type="protein sequence ID" value="KKU07369.1"/>
    <property type="molecule type" value="Genomic_DNA"/>
</dbReference>
<sequence length="237" mass="27112">MSYEIKLEQFSGPLELLLQLIEREQMSINDISLAHVADEFLAHVKTLGESRVEELADFLVIAARLLVIKSRSLLPALPVELEDGLSLADQLKMYKEFVRAAETMQEIFKRKQVGYFRPFTMDRMEGKFFPPQSVTTSVLRESFAAVLERLKPIIELPKVAMARAVSISECINHLHGLLKHAERVSFSQFIQSAEHRVDVVVSFLALLELIKQRVITVNQTHIFEDITIEHYEHARAV</sequence>
<protein>
    <recommendedName>
        <fullName evidence="1">Segregation and condensation protein A</fullName>
    </recommendedName>
</protein>
<dbReference type="InterPro" id="IPR003768">
    <property type="entry name" value="ScpA"/>
</dbReference>
<proteinExistence type="predicted"/>
<organism evidence="2 3">
    <name type="scientific">Candidatus Magasanikbacteria bacterium GW2011_GWA2_45_39</name>
    <dbReference type="NCBI Taxonomy" id="1619041"/>
    <lineage>
        <taxon>Bacteria</taxon>
        <taxon>Candidatus Magasanikiibacteriota</taxon>
    </lineage>
</organism>
<dbReference type="InterPro" id="IPR023093">
    <property type="entry name" value="ScpA-like_C"/>
</dbReference>
<dbReference type="PANTHER" id="PTHR33969">
    <property type="entry name" value="SEGREGATION AND CONDENSATION PROTEIN A"/>
    <property type="match status" value="1"/>
</dbReference>
<evidence type="ECO:0000313" key="3">
    <source>
        <dbReference type="Proteomes" id="UP000033999"/>
    </source>
</evidence>
<reference evidence="2 3" key="1">
    <citation type="journal article" date="2015" name="Nature">
        <title>rRNA introns, odd ribosomes, and small enigmatic genomes across a large radiation of phyla.</title>
        <authorList>
            <person name="Brown C.T."/>
            <person name="Hug L.A."/>
            <person name="Thomas B.C."/>
            <person name="Sharon I."/>
            <person name="Castelle C.J."/>
            <person name="Singh A."/>
            <person name="Wilkins M.J."/>
            <person name="Williams K.H."/>
            <person name="Banfield J.F."/>
        </authorList>
    </citation>
    <scope>NUCLEOTIDE SEQUENCE [LARGE SCALE GENOMIC DNA]</scope>
</reference>
<evidence type="ECO:0000313" key="2">
    <source>
        <dbReference type="EMBL" id="KKU07369.1"/>
    </source>
</evidence>